<dbReference type="AlphaFoldDB" id="A0A6G5A4Y8"/>
<sequence>MKDLEGVVFTLFLSMCIPAIYVQGYTALQYTKPPPANATRQELTQISVTKPPSHGQHKPPGQTDFNGGPEDSSSSDEVSKRCGSNEEYKHCVSGSCSEWKCPYLWNGWPTRCTRDCRQGCFCKHEFFRTRKRRCELGYRCFFESRFYKKNHAE</sequence>
<protein>
    <recommendedName>
        <fullName evidence="4">TIL domain containing protein</fullName>
    </recommendedName>
</protein>
<evidence type="ECO:0000256" key="1">
    <source>
        <dbReference type="SAM" id="MobiDB-lite"/>
    </source>
</evidence>
<organism evidence="3">
    <name type="scientific">Rhipicephalus microplus</name>
    <name type="common">Cattle tick</name>
    <name type="synonym">Boophilus microplus</name>
    <dbReference type="NCBI Taxonomy" id="6941"/>
    <lineage>
        <taxon>Eukaryota</taxon>
        <taxon>Metazoa</taxon>
        <taxon>Ecdysozoa</taxon>
        <taxon>Arthropoda</taxon>
        <taxon>Chelicerata</taxon>
        <taxon>Arachnida</taxon>
        <taxon>Acari</taxon>
        <taxon>Parasitiformes</taxon>
        <taxon>Ixodida</taxon>
        <taxon>Ixodoidea</taxon>
        <taxon>Ixodidae</taxon>
        <taxon>Rhipicephalinae</taxon>
        <taxon>Rhipicephalus</taxon>
        <taxon>Boophilus</taxon>
    </lineage>
</organism>
<dbReference type="InterPro" id="IPR036084">
    <property type="entry name" value="Ser_inhib-like_sf"/>
</dbReference>
<keyword evidence="2" id="KW-0812">Transmembrane</keyword>
<evidence type="ECO:0000256" key="2">
    <source>
        <dbReference type="SAM" id="Phobius"/>
    </source>
</evidence>
<evidence type="ECO:0008006" key="4">
    <source>
        <dbReference type="Google" id="ProtNLM"/>
    </source>
</evidence>
<reference evidence="3" key="1">
    <citation type="submission" date="2020-03" db="EMBL/GenBank/DDBJ databases">
        <title>A transcriptome and proteome of the tick Rhipicephalus microplus shaped by the genetic composition of its hosts and developmental stage.</title>
        <authorList>
            <person name="Garcia G.R."/>
            <person name="Ribeiro J.M.C."/>
            <person name="Maruyama S.R."/>
            <person name="Gardinasse L.G."/>
            <person name="Nelson K."/>
            <person name="Ferreira B.R."/>
            <person name="Andrade T.G."/>
            <person name="Santos I.K.F.M."/>
        </authorList>
    </citation>
    <scope>NUCLEOTIDE SEQUENCE</scope>
    <source>
        <strain evidence="3">NSGR</strain>
        <tissue evidence="3">Salivary glands</tissue>
    </source>
</reference>
<feature type="region of interest" description="Disordered" evidence="1">
    <location>
        <begin position="48"/>
        <end position="81"/>
    </location>
</feature>
<dbReference type="Gene3D" id="2.10.25.10">
    <property type="entry name" value="Laminin"/>
    <property type="match status" value="1"/>
</dbReference>
<dbReference type="SUPFAM" id="SSF57567">
    <property type="entry name" value="Serine protease inhibitors"/>
    <property type="match status" value="1"/>
</dbReference>
<accession>A0A6G5A4Y8</accession>
<dbReference type="EMBL" id="GIKN01003788">
    <property type="protein sequence ID" value="NIE46061.1"/>
    <property type="molecule type" value="Transcribed_RNA"/>
</dbReference>
<feature type="transmembrane region" description="Helical" evidence="2">
    <location>
        <begin position="6"/>
        <end position="28"/>
    </location>
</feature>
<dbReference type="CDD" id="cd19941">
    <property type="entry name" value="TIL"/>
    <property type="match status" value="1"/>
</dbReference>
<keyword evidence="2" id="KW-0472">Membrane</keyword>
<evidence type="ECO:0000313" key="3">
    <source>
        <dbReference type="EMBL" id="NIE46061.1"/>
    </source>
</evidence>
<keyword evidence="2" id="KW-1133">Transmembrane helix</keyword>
<name>A0A6G5A4Y8_RHIMP</name>
<proteinExistence type="predicted"/>